<gene>
    <name evidence="2" type="ORF">L915_17346</name>
</gene>
<accession>W2FZY4</accession>
<dbReference type="AlphaFoldDB" id="W2FZY4"/>
<sequence length="141" mass="16196">MNKGSTRFAQQRELSELNEHEEKRHSQRNVAEGGSGAQVVPLVNVKVGVERKKLLETQTKIERYVGEGKEIRRREAGNLHPYVCIASSRCRQLPAWQASSAAKVKASVRSKKRLRGSVDEYMHKKMDDSEEEKRSTRYKRT</sequence>
<organism evidence="2">
    <name type="scientific">Phytophthora nicotianae</name>
    <name type="common">Potato buckeye rot agent</name>
    <name type="synonym">Phytophthora parasitica</name>
    <dbReference type="NCBI Taxonomy" id="4792"/>
    <lineage>
        <taxon>Eukaryota</taxon>
        <taxon>Sar</taxon>
        <taxon>Stramenopiles</taxon>
        <taxon>Oomycota</taxon>
        <taxon>Peronosporomycetes</taxon>
        <taxon>Peronosporales</taxon>
        <taxon>Peronosporaceae</taxon>
        <taxon>Phytophthora</taxon>
    </lineage>
</organism>
<dbReference type="Proteomes" id="UP000053236">
    <property type="component" value="Unassembled WGS sequence"/>
</dbReference>
<dbReference type="EMBL" id="KI688649">
    <property type="protein sequence ID" value="ETK76229.1"/>
    <property type="molecule type" value="Genomic_DNA"/>
</dbReference>
<evidence type="ECO:0000313" key="2">
    <source>
        <dbReference type="EMBL" id="ETK76229.1"/>
    </source>
</evidence>
<reference evidence="2" key="1">
    <citation type="submission" date="2013-11" db="EMBL/GenBank/DDBJ databases">
        <title>The Genome Sequence of Phytophthora parasitica CJ02B3.</title>
        <authorList>
            <consortium name="The Broad Institute Genomics Platform"/>
            <person name="Russ C."/>
            <person name="Tyler B."/>
            <person name="Panabieres F."/>
            <person name="Shan W."/>
            <person name="Tripathy S."/>
            <person name="Grunwald N."/>
            <person name="Machado M."/>
            <person name="Johnson C.S."/>
            <person name="Arredondo F."/>
            <person name="Hong C."/>
            <person name="Coffey M."/>
            <person name="Young S.K."/>
            <person name="Zeng Q."/>
            <person name="Gargeya S."/>
            <person name="Fitzgerald M."/>
            <person name="Abouelleil A."/>
            <person name="Alvarado L."/>
            <person name="Chapman S.B."/>
            <person name="Gainer-Dewar J."/>
            <person name="Goldberg J."/>
            <person name="Griggs A."/>
            <person name="Gujja S."/>
            <person name="Hansen M."/>
            <person name="Howarth C."/>
            <person name="Imamovic A."/>
            <person name="Ireland A."/>
            <person name="Larimer J."/>
            <person name="McCowan C."/>
            <person name="Murphy C."/>
            <person name="Pearson M."/>
            <person name="Poon T.W."/>
            <person name="Priest M."/>
            <person name="Roberts A."/>
            <person name="Saif S."/>
            <person name="Shea T."/>
            <person name="Sykes S."/>
            <person name="Wortman J."/>
            <person name="Nusbaum C."/>
            <person name="Birren B."/>
        </authorList>
    </citation>
    <scope>NUCLEOTIDE SEQUENCE [LARGE SCALE GENOMIC DNA]</scope>
    <source>
        <strain evidence="2">CJ02B3</strain>
    </source>
</reference>
<evidence type="ECO:0000256" key="1">
    <source>
        <dbReference type="SAM" id="MobiDB-lite"/>
    </source>
</evidence>
<feature type="compositionally biased region" description="Basic residues" evidence="1">
    <location>
        <begin position="106"/>
        <end position="115"/>
    </location>
</feature>
<feature type="compositionally biased region" description="Basic and acidic residues" evidence="1">
    <location>
        <begin position="116"/>
        <end position="135"/>
    </location>
</feature>
<proteinExistence type="predicted"/>
<feature type="region of interest" description="Disordered" evidence="1">
    <location>
        <begin position="1"/>
        <end position="37"/>
    </location>
</feature>
<feature type="region of interest" description="Disordered" evidence="1">
    <location>
        <begin position="101"/>
        <end position="141"/>
    </location>
</feature>
<name>W2FZY4_PHYNI</name>
<feature type="compositionally biased region" description="Basic and acidic residues" evidence="1">
    <location>
        <begin position="13"/>
        <end position="24"/>
    </location>
</feature>
<protein>
    <submittedName>
        <fullName evidence="2">Uncharacterized protein</fullName>
    </submittedName>
</protein>